<gene>
    <name evidence="2" type="ORF">OCV77_04130</name>
</gene>
<comment type="caution">
    <text evidence="2">The sequence shown here is derived from an EMBL/GenBank/DDBJ whole genome shotgun (WGS) entry which is preliminary data.</text>
</comment>
<name>A0ABT2T175_9FIRM</name>
<dbReference type="PROSITE" id="PS51257">
    <property type="entry name" value="PROKAR_LIPOPROTEIN"/>
    <property type="match status" value="1"/>
</dbReference>
<proteinExistence type="predicted"/>
<dbReference type="Proteomes" id="UP001652432">
    <property type="component" value="Unassembled WGS sequence"/>
</dbReference>
<keyword evidence="1" id="KW-0812">Transmembrane</keyword>
<keyword evidence="1" id="KW-1133">Transmembrane helix</keyword>
<dbReference type="EMBL" id="JAOQKJ010000003">
    <property type="protein sequence ID" value="MCU6743697.1"/>
    <property type="molecule type" value="Genomic_DNA"/>
</dbReference>
<protein>
    <recommendedName>
        <fullName evidence="4">Lipoprotein</fullName>
    </recommendedName>
</protein>
<evidence type="ECO:0008006" key="4">
    <source>
        <dbReference type="Google" id="ProtNLM"/>
    </source>
</evidence>
<keyword evidence="3" id="KW-1185">Reference proteome</keyword>
<dbReference type="RefSeq" id="WP_262573558.1">
    <property type="nucleotide sequence ID" value="NZ_JAOQKJ010000003.1"/>
</dbReference>
<organism evidence="2 3">
    <name type="scientific">Suilimivivens aceti</name>
    <dbReference type="NCBI Taxonomy" id="2981774"/>
    <lineage>
        <taxon>Bacteria</taxon>
        <taxon>Bacillati</taxon>
        <taxon>Bacillota</taxon>
        <taxon>Clostridia</taxon>
        <taxon>Lachnospirales</taxon>
        <taxon>Lachnospiraceae</taxon>
        <taxon>Suilimivivens</taxon>
    </lineage>
</organism>
<evidence type="ECO:0000313" key="3">
    <source>
        <dbReference type="Proteomes" id="UP001652432"/>
    </source>
</evidence>
<feature type="transmembrane region" description="Helical" evidence="1">
    <location>
        <begin position="93"/>
        <end position="112"/>
    </location>
</feature>
<reference evidence="2 3" key="1">
    <citation type="journal article" date="2021" name="ISME Commun">
        <title>Automated analysis of genomic sequences facilitates high-throughput and comprehensive description of bacteria.</title>
        <authorList>
            <person name="Hitch T.C.A."/>
        </authorList>
    </citation>
    <scope>NUCLEOTIDE SEQUENCE [LARGE SCALE GENOMIC DNA]</scope>
    <source>
        <strain evidence="2 3">Sanger_18</strain>
    </source>
</reference>
<evidence type="ECO:0000313" key="2">
    <source>
        <dbReference type="EMBL" id="MCU6743697.1"/>
    </source>
</evidence>
<accession>A0ABT2T175</accession>
<keyword evidence="1" id="KW-0472">Membrane</keyword>
<evidence type="ECO:0000256" key="1">
    <source>
        <dbReference type="SAM" id="Phobius"/>
    </source>
</evidence>
<sequence>MKTWKLVSGVLSIILFFVVALQSCAAGMVNAMEANGGSSGSAGILVGILMLAGGIVSIASRNAIGNGGNIAILILFGLAALIGLAGHGNYSDLVIWSFWCLLNAILAVIAMVKNR</sequence>
<feature type="transmembrane region" description="Helical" evidence="1">
    <location>
        <begin position="67"/>
        <end position="87"/>
    </location>
</feature>
<feature type="transmembrane region" description="Helical" evidence="1">
    <location>
        <begin position="42"/>
        <end position="60"/>
    </location>
</feature>